<dbReference type="EMBL" id="NHSJ01000034">
    <property type="protein sequence ID" value="PPQ32831.1"/>
    <property type="molecule type" value="Genomic_DNA"/>
</dbReference>
<dbReference type="InterPro" id="IPR017941">
    <property type="entry name" value="Rieske_2Fe-2S"/>
</dbReference>
<evidence type="ECO:0000256" key="4">
    <source>
        <dbReference type="ARBA" id="ARBA00023014"/>
    </source>
</evidence>
<keyword evidence="6" id="KW-1185">Reference proteome</keyword>
<dbReference type="Pfam" id="PF00355">
    <property type="entry name" value="Rieske"/>
    <property type="match status" value="1"/>
</dbReference>
<dbReference type="GO" id="GO:0051537">
    <property type="term" value="F:2 iron, 2 sulfur cluster binding"/>
    <property type="evidence" value="ECO:0007669"/>
    <property type="project" value="UniProtKB-KW"/>
</dbReference>
<evidence type="ECO:0000313" key="5">
    <source>
        <dbReference type="EMBL" id="PPQ32831.1"/>
    </source>
</evidence>
<dbReference type="Proteomes" id="UP000239089">
    <property type="component" value="Unassembled WGS sequence"/>
</dbReference>
<dbReference type="AlphaFoldDB" id="A0A2S6NDZ5"/>
<dbReference type="Gene3D" id="2.102.10.10">
    <property type="entry name" value="Rieske [2Fe-2S] iron-sulphur domain"/>
    <property type="match status" value="1"/>
</dbReference>
<protein>
    <submittedName>
        <fullName evidence="5">Uncharacterized protein</fullName>
    </submittedName>
</protein>
<evidence type="ECO:0000256" key="1">
    <source>
        <dbReference type="ARBA" id="ARBA00022714"/>
    </source>
</evidence>
<keyword evidence="1" id="KW-0001">2Fe-2S</keyword>
<dbReference type="CDD" id="cd03467">
    <property type="entry name" value="Rieske"/>
    <property type="match status" value="1"/>
</dbReference>
<gene>
    <name evidence="5" type="ORF">CCR94_04125</name>
</gene>
<keyword evidence="3" id="KW-0408">Iron</keyword>
<dbReference type="PROSITE" id="PS51296">
    <property type="entry name" value="RIESKE"/>
    <property type="match status" value="1"/>
</dbReference>
<dbReference type="PANTHER" id="PTHR40261:SF1">
    <property type="entry name" value="RIESKE DOMAIN-CONTAINING PROTEIN"/>
    <property type="match status" value="1"/>
</dbReference>
<dbReference type="GO" id="GO:0046872">
    <property type="term" value="F:metal ion binding"/>
    <property type="evidence" value="ECO:0007669"/>
    <property type="project" value="UniProtKB-KW"/>
</dbReference>
<dbReference type="SUPFAM" id="SSF50022">
    <property type="entry name" value="ISP domain"/>
    <property type="match status" value="1"/>
</dbReference>
<organism evidence="5 6">
    <name type="scientific">Rhodoblastus sphagnicola</name>
    <dbReference type="NCBI Taxonomy" id="333368"/>
    <lineage>
        <taxon>Bacteria</taxon>
        <taxon>Pseudomonadati</taxon>
        <taxon>Pseudomonadota</taxon>
        <taxon>Alphaproteobacteria</taxon>
        <taxon>Hyphomicrobiales</taxon>
        <taxon>Rhodoblastaceae</taxon>
        <taxon>Rhodoblastus</taxon>
    </lineage>
</organism>
<dbReference type="RefSeq" id="WP_104506604.1">
    <property type="nucleotide sequence ID" value="NZ_JACIGC010000007.1"/>
</dbReference>
<sequence length="148" mass="16071">MSVSADRPRPEYFAICEVEEIPRGGARAFDLAEPDGDGHKPFRIVIARNKRGDHFAYRNACPHQGVWLNVGSGTFFDDSGALLRCGRHGSQFDLESGKCVAGPCEGAQLVKIGVAVVTGDVCIHGVKLVEEQRSWDDDDTMDITIPLG</sequence>
<dbReference type="PANTHER" id="PTHR40261">
    <property type="match status" value="1"/>
</dbReference>
<accession>A0A2S6NDZ5</accession>
<comment type="caution">
    <text evidence="5">The sequence shown here is derived from an EMBL/GenBank/DDBJ whole genome shotgun (WGS) entry which is preliminary data.</text>
</comment>
<keyword evidence="4" id="KW-0411">Iron-sulfur</keyword>
<name>A0A2S6NDZ5_9HYPH</name>
<reference evidence="5 6" key="1">
    <citation type="journal article" date="2018" name="Arch. Microbiol.">
        <title>New insights into the metabolic potential of the phototrophic purple bacterium Rhodopila globiformis DSM 161(T) from its draft genome sequence and evidence for a vanadium-dependent nitrogenase.</title>
        <authorList>
            <person name="Imhoff J.F."/>
            <person name="Rahn T."/>
            <person name="Kunzel S."/>
            <person name="Neulinger S.C."/>
        </authorList>
    </citation>
    <scope>NUCLEOTIDE SEQUENCE [LARGE SCALE GENOMIC DNA]</scope>
    <source>
        <strain evidence="5 6">DSM 16996</strain>
    </source>
</reference>
<evidence type="ECO:0000313" key="6">
    <source>
        <dbReference type="Proteomes" id="UP000239089"/>
    </source>
</evidence>
<keyword evidence="2" id="KW-0479">Metal-binding</keyword>
<dbReference type="InterPro" id="IPR036922">
    <property type="entry name" value="Rieske_2Fe-2S_sf"/>
</dbReference>
<dbReference type="OrthoDB" id="9800776at2"/>
<evidence type="ECO:0000256" key="2">
    <source>
        <dbReference type="ARBA" id="ARBA00022723"/>
    </source>
</evidence>
<proteinExistence type="predicted"/>
<evidence type="ECO:0000256" key="3">
    <source>
        <dbReference type="ARBA" id="ARBA00023004"/>
    </source>
</evidence>